<feature type="signal peptide" evidence="1">
    <location>
        <begin position="1"/>
        <end position="18"/>
    </location>
</feature>
<keyword evidence="1" id="KW-0732">Signal</keyword>
<dbReference type="AlphaFoldDB" id="A0A858SSI5"/>
<sequence>MRLVALLLMLLLPSAALAGPDRVSILLGSEHFDATQEFQEFNPGIFLTWERKLDYSIGVYYNSYEEVGALAAVGYDIWEGQNWALGVFGALALYPGDGDRFDVSIGDVVPLAGLQGRYGNVFAQLIPGNGQTTDAVLAVGLTFALD</sequence>
<accession>A0A858SSI5</accession>
<protein>
    <submittedName>
        <fullName evidence="2">Uncharacterized protein</fullName>
    </submittedName>
</protein>
<dbReference type="RefSeq" id="WP_169640495.1">
    <property type="nucleotide sequence ID" value="NZ_CP048788.1"/>
</dbReference>
<organism evidence="2 3">
    <name type="scientific">Roseobacter ponti</name>
    <dbReference type="NCBI Taxonomy" id="1891787"/>
    <lineage>
        <taxon>Bacteria</taxon>
        <taxon>Pseudomonadati</taxon>
        <taxon>Pseudomonadota</taxon>
        <taxon>Alphaproteobacteria</taxon>
        <taxon>Rhodobacterales</taxon>
        <taxon>Roseobacteraceae</taxon>
        <taxon>Roseobacter</taxon>
    </lineage>
</organism>
<reference evidence="2 3" key="1">
    <citation type="submission" date="2020-02" db="EMBL/GenBank/DDBJ databases">
        <title>Genome sequence of Roseobacter ponti.</title>
        <authorList>
            <person name="Hollensteiner J."/>
            <person name="Schneider D."/>
            <person name="Poehlein A."/>
            <person name="Daniel R."/>
        </authorList>
    </citation>
    <scope>NUCLEOTIDE SEQUENCE [LARGE SCALE GENOMIC DNA]</scope>
    <source>
        <strain evidence="2 3">DSM 106830</strain>
    </source>
</reference>
<dbReference type="EMBL" id="CP048788">
    <property type="protein sequence ID" value="QJF51280.1"/>
    <property type="molecule type" value="Genomic_DNA"/>
</dbReference>
<dbReference type="Proteomes" id="UP000503308">
    <property type="component" value="Chromosome"/>
</dbReference>
<evidence type="ECO:0000256" key="1">
    <source>
        <dbReference type="SAM" id="SignalP"/>
    </source>
</evidence>
<feature type="chain" id="PRO_5032801910" evidence="1">
    <location>
        <begin position="19"/>
        <end position="146"/>
    </location>
</feature>
<gene>
    <name evidence="2" type="ORF">G3256_08955</name>
</gene>
<dbReference type="KEGG" id="rpon:G3256_08955"/>
<name>A0A858SSI5_9RHOB</name>
<proteinExistence type="predicted"/>
<evidence type="ECO:0000313" key="3">
    <source>
        <dbReference type="Proteomes" id="UP000503308"/>
    </source>
</evidence>
<keyword evidence="3" id="KW-1185">Reference proteome</keyword>
<evidence type="ECO:0000313" key="2">
    <source>
        <dbReference type="EMBL" id="QJF51280.1"/>
    </source>
</evidence>